<feature type="domain" description="Leucine-rich repeat-containing N-terminal plant-type" evidence="9">
    <location>
        <begin position="39"/>
        <end position="77"/>
    </location>
</feature>
<dbReference type="SUPFAM" id="SSF52058">
    <property type="entry name" value="L domain-like"/>
    <property type="match status" value="2"/>
</dbReference>
<dbReference type="Pfam" id="PF13516">
    <property type="entry name" value="LRR_6"/>
    <property type="match status" value="1"/>
</dbReference>
<dbReference type="Pfam" id="PF00560">
    <property type="entry name" value="LRR_1"/>
    <property type="match status" value="6"/>
</dbReference>
<dbReference type="FunFam" id="3.80.10.10:FF:001678">
    <property type="entry name" value="Calmodulin-binding receptor kinase CaMRLK"/>
    <property type="match status" value="1"/>
</dbReference>
<dbReference type="Gene3D" id="3.80.10.10">
    <property type="entry name" value="Ribonuclease Inhibitor"/>
    <property type="match status" value="3"/>
</dbReference>
<dbReference type="SMART" id="SM00369">
    <property type="entry name" value="LRR_TYP"/>
    <property type="match status" value="8"/>
</dbReference>
<keyword evidence="3" id="KW-0433">Leucine-rich repeat</keyword>
<evidence type="ECO:0000256" key="4">
    <source>
        <dbReference type="ARBA" id="ARBA00022692"/>
    </source>
</evidence>
<accession>A0A2C9VYY2</accession>
<evidence type="ECO:0000256" key="1">
    <source>
        <dbReference type="ARBA" id="ARBA00004251"/>
    </source>
</evidence>
<dbReference type="SMART" id="SM00365">
    <property type="entry name" value="LRR_SD22"/>
    <property type="match status" value="7"/>
</dbReference>
<keyword evidence="6" id="KW-1133">Transmembrane helix</keyword>
<dbReference type="FunFam" id="3.80.10.10:FF:000383">
    <property type="entry name" value="Leucine-rich repeat receptor protein kinase EMS1"/>
    <property type="match status" value="1"/>
</dbReference>
<dbReference type="InterPro" id="IPR003591">
    <property type="entry name" value="Leu-rich_rpt_typical-subtyp"/>
</dbReference>
<comment type="subcellular location">
    <subcellularLocation>
        <location evidence="1">Cell membrane</location>
        <topology evidence="1">Single-pass type I membrane protein</topology>
    </subcellularLocation>
</comment>
<gene>
    <name evidence="10" type="ORF">MANES_04G022700v8</name>
</gene>
<dbReference type="InterPro" id="IPR013210">
    <property type="entry name" value="LRR_N_plant-typ"/>
</dbReference>
<dbReference type="STRING" id="3983.A0A2C9VYY2"/>
<organism evidence="10 11">
    <name type="scientific">Manihot esculenta</name>
    <name type="common">Cassava</name>
    <name type="synonym">Jatropha manihot</name>
    <dbReference type="NCBI Taxonomy" id="3983"/>
    <lineage>
        <taxon>Eukaryota</taxon>
        <taxon>Viridiplantae</taxon>
        <taxon>Streptophyta</taxon>
        <taxon>Embryophyta</taxon>
        <taxon>Tracheophyta</taxon>
        <taxon>Spermatophyta</taxon>
        <taxon>Magnoliopsida</taxon>
        <taxon>eudicotyledons</taxon>
        <taxon>Gunneridae</taxon>
        <taxon>Pentapetalae</taxon>
        <taxon>rosids</taxon>
        <taxon>fabids</taxon>
        <taxon>Malpighiales</taxon>
        <taxon>Euphorbiaceae</taxon>
        <taxon>Crotonoideae</taxon>
        <taxon>Manihoteae</taxon>
        <taxon>Manihot</taxon>
    </lineage>
</organism>
<dbReference type="AlphaFoldDB" id="A0A2C9VYY2"/>
<comment type="similarity">
    <text evidence="2">Belongs to the RLP family.</text>
</comment>
<protein>
    <recommendedName>
        <fullName evidence="9">Leucine-rich repeat-containing N-terminal plant-type domain-containing protein</fullName>
    </recommendedName>
</protein>
<dbReference type="Gramene" id="Manes.04G022700.1.v8.1">
    <property type="protein sequence ID" value="Manes.04G022700.1.v8.1.CDS"/>
    <property type="gene ID" value="Manes.04G022700.v8.1"/>
</dbReference>
<keyword evidence="7" id="KW-0472">Membrane</keyword>
<evidence type="ECO:0000259" key="9">
    <source>
        <dbReference type="Pfam" id="PF08263"/>
    </source>
</evidence>
<dbReference type="EMBL" id="CM004390">
    <property type="protein sequence ID" value="OAY51643.1"/>
    <property type="molecule type" value="Genomic_DNA"/>
</dbReference>
<evidence type="ECO:0000313" key="10">
    <source>
        <dbReference type="EMBL" id="OAY51643.1"/>
    </source>
</evidence>
<dbReference type="Pfam" id="PF13855">
    <property type="entry name" value="LRR_8"/>
    <property type="match status" value="2"/>
</dbReference>
<dbReference type="PRINTS" id="PR00019">
    <property type="entry name" value="LEURICHRPT"/>
</dbReference>
<keyword evidence="8" id="KW-0325">Glycoprotein</keyword>
<dbReference type="InterPro" id="IPR051502">
    <property type="entry name" value="RLP_Defense_Trigger"/>
</dbReference>
<keyword evidence="11" id="KW-1185">Reference proteome</keyword>
<keyword evidence="5" id="KW-0677">Repeat</keyword>
<evidence type="ECO:0000256" key="7">
    <source>
        <dbReference type="ARBA" id="ARBA00023136"/>
    </source>
</evidence>
<evidence type="ECO:0000256" key="8">
    <source>
        <dbReference type="ARBA" id="ARBA00023180"/>
    </source>
</evidence>
<keyword evidence="4" id="KW-0812">Transmembrane</keyword>
<dbReference type="FunFam" id="3.80.10.10:FF:000095">
    <property type="entry name" value="LRR receptor-like serine/threonine-protein kinase GSO1"/>
    <property type="match status" value="1"/>
</dbReference>
<comment type="caution">
    <text evidence="10">The sequence shown here is derived from an EMBL/GenBank/DDBJ whole genome shotgun (WGS) entry which is preliminary data.</text>
</comment>
<dbReference type="OrthoDB" id="1060944at2759"/>
<evidence type="ECO:0000256" key="5">
    <source>
        <dbReference type="ARBA" id="ARBA00022737"/>
    </source>
</evidence>
<evidence type="ECO:0000313" key="11">
    <source>
        <dbReference type="Proteomes" id="UP000091857"/>
    </source>
</evidence>
<dbReference type="PANTHER" id="PTHR48062">
    <property type="entry name" value="RECEPTOR-LIKE PROTEIN 14"/>
    <property type="match status" value="1"/>
</dbReference>
<evidence type="ECO:0000256" key="6">
    <source>
        <dbReference type="ARBA" id="ARBA00022989"/>
    </source>
</evidence>
<dbReference type="Proteomes" id="UP000091857">
    <property type="component" value="Chromosome 4"/>
</dbReference>
<name>A0A2C9VYY2_MANES</name>
<evidence type="ECO:0000256" key="2">
    <source>
        <dbReference type="ARBA" id="ARBA00009592"/>
    </source>
</evidence>
<dbReference type="InterPro" id="IPR001611">
    <property type="entry name" value="Leu-rich_rpt"/>
</dbReference>
<reference evidence="11" key="1">
    <citation type="journal article" date="2016" name="Nat. Biotechnol.">
        <title>Sequencing wild and cultivated cassava and related species reveals extensive interspecific hybridization and genetic diversity.</title>
        <authorList>
            <person name="Bredeson J.V."/>
            <person name="Lyons J.B."/>
            <person name="Prochnik S.E."/>
            <person name="Wu G.A."/>
            <person name="Ha C.M."/>
            <person name="Edsinger-Gonzales E."/>
            <person name="Grimwood J."/>
            <person name="Schmutz J."/>
            <person name="Rabbi I.Y."/>
            <person name="Egesi C."/>
            <person name="Nauluvula P."/>
            <person name="Lebot V."/>
            <person name="Ndunguru J."/>
            <person name="Mkamilo G."/>
            <person name="Bart R.S."/>
            <person name="Setter T.L."/>
            <person name="Gleadow R.M."/>
            <person name="Kulakow P."/>
            <person name="Ferguson M.E."/>
            <person name="Rounsley S."/>
            <person name="Rokhsar D.S."/>
        </authorList>
    </citation>
    <scope>NUCLEOTIDE SEQUENCE [LARGE SCALE GENOMIC DNA]</scope>
    <source>
        <strain evidence="11">cv. AM560-2</strain>
    </source>
</reference>
<dbReference type="GO" id="GO:0005886">
    <property type="term" value="C:plasma membrane"/>
    <property type="evidence" value="ECO:0007669"/>
    <property type="project" value="UniProtKB-SubCell"/>
</dbReference>
<proteinExistence type="inferred from homology"/>
<evidence type="ECO:0000256" key="3">
    <source>
        <dbReference type="ARBA" id="ARBA00022614"/>
    </source>
</evidence>
<dbReference type="PANTHER" id="PTHR48062:SF39">
    <property type="entry name" value="LEUCINE-RICH REPEAT-CONTAINING N-TERMINAL PLANT-TYPE DOMAIN-CONTAINING PROTEIN"/>
    <property type="match status" value="1"/>
</dbReference>
<sequence length="743" mass="82895">MQQIDSLAEKINPKMRIVILYLALLDFLLFINCEGWCMEEEREALLQIKISINSPVGTAFSSWYGQDCCQWEGVECNVSTSRVIKIFFQHRRMVPYESWYPNATLFTQFKDLQELHLPGNQIGGFISFHALHKLKHLEKLDLRDNEIGNSAYLCWGNIHTLWYVDLSWNRLQGNIPQCLCESLSLTDLILSHNKLEGNLDECLSNLTSLKRLSLSGNSFNGAFPSFLFHNLTNIQYLDIANNQFKDVISFSIFANLLKLSHLDVSYNPDLEIETESPSWSPSFSLNYLGLGGCNLNERSGRNIPSFLSTQHLEFLDLSYNSLFGRFPSWLLYNVSSELWIRGNNLSGPFPRSQRNMSLQLTTLDISDNNLYGLFPVDIKSYFPYLELLNVSHNVFNGSIQSIGGLSQLRYLDLSDNNLQGGTSHETFSNLTYLEYLNLSNNNLQGEVLPRNSSLPNLKWLLLDRNGFTGTFPDGLLKCSSLKVVSMSHNELSGDLSTSFPVFPQLKALLLRGNRFKGSIPLQLCQMKHLGILDLSENGLSGEIPTCFSNITSLVEGSSGSPDFEISHSSVSVDLTVNQRSLTFAGRILDYFTAIDLSSNKLKGTIPIQVGELKGIRFLNMSNNLLTGEIPDCLGNLKSVEGIDLSYNGLSGNIPSNLQDLTFLGVFDVGHNNLSGLIPLGSQFGTFDESSYLGNPNLCGPPLKKECNLHAEKSPGNGLCDTSSQIMESSILVFVVVIHILLLC</sequence>
<dbReference type="InterPro" id="IPR032675">
    <property type="entry name" value="LRR_dom_sf"/>
</dbReference>
<dbReference type="Pfam" id="PF08263">
    <property type="entry name" value="LRRNT_2"/>
    <property type="match status" value="1"/>
</dbReference>